<reference evidence="3" key="1">
    <citation type="journal article" date="2019" name="Int. J. Syst. Evol. Microbiol.">
        <title>The Global Catalogue of Microorganisms (GCM) 10K type strain sequencing project: providing services to taxonomists for standard genome sequencing and annotation.</title>
        <authorList>
            <consortium name="The Broad Institute Genomics Platform"/>
            <consortium name="The Broad Institute Genome Sequencing Center for Infectious Disease"/>
            <person name="Wu L."/>
            <person name="Ma J."/>
        </authorList>
    </citation>
    <scope>NUCLEOTIDE SEQUENCE [LARGE SCALE GENOMIC DNA]</scope>
    <source>
        <strain evidence="3">JCM 17925</strain>
    </source>
</reference>
<dbReference type="RefSeq" id="WP_345265513.1">
    <property type="nucleotide sequence ID" value="NZ_BAABHB010000002.1"/>
</dbReference>
<feature type="signal peptide" evidence="1">
    <location>
        <begin position="1"/>
        <end position="19"/>
    </location>
</feature>
<protein>
    <recommendedName>
        <fullName evidence="4">Lipocalin-like domain-containing protein</fullName>
    </recommendedName>
</protein>
<dbReference type="Proteomes" id="UP001500936">
    <property type="component" value="Unassembled WGS sequence"/>
</dbReference>
<gene>
    <name evidence="2" type="ORF">GCM10023187_14830</name>
</gene>
<sequence length="136" mass="15740">MQKLTLCGYLLLVAFCLIACRRDVPEPDNLVSLLTGQWWCAHTDKFFFAKDGRVELKTPDLNASGSWSVVPVPDSVTDLNRTTQPLLLVDYYTSSRPLRIRHFRLQLLRRVEDTFYAIRSDADFADMHLKFQRCSL</sequence>
<dbReference type="EMBL" id="BAABHB010000002">
    <property type="protein sequence ID" value="GAA4401053.1"/>
    <property type="molecule type" value="Genomic_DNA"/>
</dbReference>
<organism evidence="2 3">
    <name type="scientific">Nibrella viscosa</name>
    <dbReference type="NCBI Taxonomy" id="1084524"/>
    <lineage>
        <taxon>Bacteria</taxon>
        <taxon>Pseudomonadati</taxon>
        <taxon>Bacteroidota</taxon>
        <taxon>Cytophagia</taxon>
        <taxon>Cytophagales</taxon>
        <taxon>Spirosomataceae</taxon>
        <taxon>Nibrella</taxon>
    </lineage>
</organism>
<comment type="caution">
    <text evidence="2">The sequence shown here is derived from an EMBL/GenBank/DDBJ whole genome shotgun (WGS) entry which is preliminary data.</text>
</comment>
<keyword evidence="1" id="KW-0732">Signal</keyword>
<evidence type="ECO:0000313" key="2">
    <source>
        <dbReference type="EMBL" id="GAA4401053.1"/>
    </source>
</evidence>
<name>A0ABP8K713_9BACT</name>
<keyword evidence="3" id="KW-1185">Reference proteome</keyword>
<evidence type="ECO:0000256" key="1">
    <source>
        <dbReference type="SAM" id="SignalP"/>
    </source>
</evidence>
<evidence type="ECO:0008006" key="4">
    <source>
        <dbReference type="Google" id="ProtNLM"/>
    </source>
</evidence>
<evidence type="ECO:0000313" key="3">
    <source>
        <dbReference type="Proteomes" id="UP001500936"/>
    </source>
</evidence>
<feature type="chain" id="PRO_5047319634" description="Lipocalin-like domain-containing protein" evidence="1">
    <location>
        <begin position="20"/>
        <end position="136"/>
    </location>
</feature>
<proteinExistence type="predicted"/>
<accession>A0ABP8K713</accession>